<reference evidence="2 3" key="1">
    <citation type="submission" date="2024-10" db="EMBL/GenBank/DDBJ databases">
        <title>The Natural Products Discovery Center: Release of the First 8490 Sequenced Strains for Exploring Actinobacteria Biosynthetic Diversity.</title>
        <authorList>
            <person name="Kalkreuter E."/>
            <person name="Kautsar S.A."/>
            <person name="Yang D."/>
            <person name="Bader C.D."/>
            <person name="Teijaro C.N."/>
            <person name="Fluegel L."/>
            <person name="Davis C.M."/>
            <person name="Simpson J.R."/>
            <person name="Lauterbach L."/>
            <person name="Steele A.D."/>
            <person name="Gui C."/>
            <person name="Meng S."/>
            <person name="Li G."/>
            <person name="Viehrig K."/>
            <person name="Ye F."/>
            <person name="Su P."/>
            <person name="Kiefer A.F."/>
            <person name="Nichols A."/>
            <person name="Cepeda A.J."/>
            <person name="Yan W."/>
            <person name="Fan B."/>
            <person name="Jiang Y."/>
            <person name="Adhikari A."/>
            <person name="Zheng C.-J."/>
            <person name="Schuster L."/>
            <person name="Cowan T.M."/>
            <person name="Smanski M.J."/>
            <person name="Chevrette M.G."/>
            <person name="De Carvalho L.P.S."/>
            <person name="Shen B."/>
        </authorList>
    </citation>
    <scope>NUCLEOTIDE SEQUENCE [LARGE SCALE GENOMIC DNA]</scope>
    <source>
        <strain evidence="2 3">NPDC021253</strain>
    </source>
</reference>
<accession>A0ABW7SF96</accession>
<comment type="caution">
    <text evidence="2">The sequence shown here is derived from an EMBL/GenBank/DDBJ whole genome shotgun (WGS) entry which is preliminary data.</text>
</comment>
<evidence type="ECO:0000256" key="1">
    <source>
        <dbReference type="SAM" id="MobiDB-lite"/>
    </source>
</evidence>
<feature type="region of interest" description="Disordered" evidence="1">
    <location>
        <begin position="102"/>
        <end position="128"/>
    </location>
</feature>
<name>A0ABW7SF96_9ACTN</name>
<feature type="region of interest" description="Disordered" evidence="1">
    <location>
        <begin position="151"/>
        <end position="182"/>
    </location>
</feature>
<dbReference type="Proteomes" id="UP001611075">
    <property type="component" value="Unassembled WGS sequence"/>
</dbReference>
<evidence type="ECO:0000313" key="2">
    <source>
        <dbReference type="EMBL" id="MFI0791546.1"/>
    </source>
</evidence>
<feature type="compositionally biased region" description="Basic and acidic residues" evidence="1">
    <location>
        <begin position="102"/>
        <end position="113"/>
    </location>
</feature>
<protein>
    <submittedName>
        <fullName evidence="2">Uncharacterized protein</fullName>
    </submittedName>
</protein>
<evidence type="ECO:0000313" key="3">
    <source>
        <dbReference type="Proteomes" id="UP001611075"/>
    </source>
</evidence>
<keyword evidence="3" id="KW-1185">Reference proteome</keyword>
<dbReference type="RefSeq" id="WP_396676221.1">
    <property type="nucleotide sequence ID" value="NZ_JBIRPU010000001.1"/>
</dbReference>
<organism evidence="2 3">
    <name type="scientific">Micromonospora rubida</name>
    <dbReference type="NCBI Taxonomy" id="2697657"/>
    <lineage>
        <taxon>Bacteria</taxon>
        <taxon>Bacillati</taxon>
        <taxon>Actinomycetota</taxon>
        <taxon>Actinomycetes</taxon>
        <taxon>Micromonosporales</taxon>
        <taxon>Micromonosporaceae</taxon>
        <taxon>Micromonospora</taxon>
    </lineage>
</organism>
<dbReference type="EMBL" id="JBIRPU010000001">
    <property type="protein sequence ID" value="MFI0791546.1"/>
    <property type="molecule type" value="Genomic_DNA"/>
</dbReference>
<sequence length="182" mass="19609">MGKKTIHVSDFSGTVLRPDDEVVRVVVLEHPDLVAGPVQLDATAAEVESIDDATLDVAVVEIHDQLAGGEPRRVVLTASEFDAMATDVPMAQLLKTAERVRPPKARKGAEKPDYGTIEHAGKPHRGRVTEEEALLVREQLDEVNKRLADAGIRQVDPADPEHAHRYGFPAAAPIPSVPPTAS</sequence>
<gene>
    <name evidence="2" type="ORF">ACH4OY_02410</name>
</gene>
<proteinExistence type="predicted"/>